<dbReference type="AlphaFoldDB" id="A0A8S3ELJ8"/>
<dbReference type="FunFam" id="1.20.920.30:FF:000003">
    <property type="entry name" value="Dynein axonemal heavy chain 17"/>
    <property type="match status" value="1"/>
</dbReference>
<dbReference type="Pfam" id="PF12775">
    <property type="entry name" value="AAA_7"/>
    <property type="match status" value="1"/>
</dbReference>
<protein>
    <recommendedName>
        <fullName evidence="6">Dynein heavy chain</fullName>
    </recommendedName>
</protein>
<evidence type="ECO:0000256" key="1">
    <source>
        <dbReference type="ARBA" id="ARBA00008887"/>
    </source>
</evidence>
<evidence type="ECO:0000259" key="2">
    <source>
        <dbReference type="Pfam" id="PF12780"/>
    </source>
</evidence>
<dbReference type="GO" id="GO:0007018">
    <property type="term" value="P:microtubule-based movement"/>
    <property type="evidence" value="ECO:0007669"/>
    <property type="project" value="InterPro"/>
</dbReference>
<dbReference type="InterPro" id="IPR024317">
    <property type="entry name" value="Dynein_heavy_chain_D4_dom"/>
</dbReference>
<accession>A0A8S3ELJ8</accession>
<feature type="domain" description="Dynein heavy chain 3 AAA+ lid" evidence="3">
    <location>
        <begin position="157"/>
        <end position="252"/>
    </location>
</feature>
<evidence type="ECO:0000313" key="5">
    <source>
        <dbReference type="Proteomes" id="UP000681967"/>
    </source>
</evidence>
<evidence type="ECO:0000259" key="3">
    <source>
        <dbReference type="Pfam" id="PF17857"/>
    </source>
</evidence>
<evidence type="ECO:0008006" key="6">
    <source>
        <dbReference type="Google" id="ProtNLM"/>
    </source>
</evidence>
<proteinExistence type="inferred from homology"/>
<dbReference type="Pfam" id="PF12780">
    <property type="entry name" value="AAA_8"/>
    <property type="match status" value="1"/>
</dbReference>
<dbReference type="InterPro" id="IPR026983">
    <property type="entry name" value="DHC"/>
</dbReference>
<dbReference type="Proteomes" id="UP000681967">
    <property type="component" value="Unassembled WGS sequence"/>
</dbReference>
<feature type="domain" description="Dynein heavy chain AAA module D4" evidence="2">
    <location>
        <begin position="300"/>
        <end position="369"/>
    </location>
</feature>
<comment type="similarity">
    <text evidence="1">Belongs to the dynein heavy chain family.</text>
</comment>
<comment type="caution">
    <text evidence="4">The sequence shown here is derived from an EMBL/GenBank/DDBJ whole genome shotgun (WGS) entry which is preliminary data.</text>
</comment>
<dbReference type="EMBL" id="CAJOBH010229253">
    <property type="protein sequence ID" value="CAF5064914.1"/>
    <property type="molecule type" value="Genomic_DNA"/>
</dbReference>
<dbReference type="Gene3D" id="3.40.50.300">
    <property type="entry name" value="P-loop containing nucleotide triphosphate hydrolases"/>
    <property type="match status" value="2"/>
</dbReference>
<dbReference type="PANTHER" id="PTHR45703">
    <property type="entry name" value="DYNEIN HEAVY CHAIN"/>
    <property type="match status" value="1"/>
</dbReference>
<dbReference type="Gene3D" id="1.20.920.30">
    <property type="match status" value="1"/>
</dbReference>
<organism evidence="4 5">
    <name type="scientific">Rotaria magnacalcarata</name>
    <dbReference type="NCBI Taxonomy" id="392030"/>
    <lineage>
        <taxon>Eukaryota</taxon>
        <taxon>Metazoa</taxon>
        <taxon>Spiralia</taxon>
        <taxon>Gnathifera</taxon>
        <taxon>Rotifera</taxon>
        <taxon>Eurotatoria</taxon>
        <taxon>Bdelloidea</taxon>
        <taxon>Philodinida</taxon>
        <taxon>Philodinidae</taxon>
        <taxon>Rotaria</taxon>
    </lineage>
</organism>
<gene>
    <name evidence="4" type="ORF">BYL167_LOCUS59774</name>
</gene>
<dbReference type="InterPro" id="IPR041589">
    <property type="entry name" value="DNAH3_AAA_lid_1"/>
</dbReference>
<dbReference type="InterPro" id="IPR027417">
    <property type="entry name" value="P-loop_NTPase"/>
</dbReference>
<dbReference type="SUPFAM" id="SSF52540">
    <property type="entry name" value="P-loop containing nucleoside triphosphate hydrolases"/>
    <property type="match status" value="2"/>
</dbReference>
<dbReference type="GO" id="GO:0051959">
    <property type="term" value="F:dynein light intermediate chain binding"/>
    <property type="evidence" value="ECO:0007669"/>
    <property type="project" value="InterPro"/>
</dbReference>
<evidence type="ECO:0000313" key="4">
    <source>
        <dbReference type="EMBL" id="CAF5064914.1"/>
    </source>
</evidence>
<sequence>GSLNEDWLAVSVPFNFYTTSDMLQSILEKPLEKKAGRNYGPPGSKKIIYFIDDMNMPEVDQYYTCQPHTLLRQHLDYKHWYDRQKLTLKEIHNCQYVSAMNPTAGSFTIDTRLQRHFAVFAVSFPGIEALETIYVGILSQHLAEGFPQTVQKYTSSLVRGALELHRRITVSFLPTAIKFHYIFNLRDLSNIFQAILFAKPDAIKTHHDLIRLYLHESERVYCDKLVDRTDIDMFTKLQREVAKKSFDEIDEDNAFKKPNLYCHFALGVGDPKYMPIDNWTHLQKLLNDALDAYNELNAQMNLVLFEDAMTHICRINRILEAPRGNALLIGVGGSGKQSLARLAASISSLEVFQITLRKGYNINDLKTDLG</sequence>
<dbReference type="GO" id="GO:0045505">
    <property type="term" value="F:dynein intermediate chain binding"/>
    <property type="evidence" value="ECO:0007669"/>
    <property type="project" value="InterPro"/>
</dbReference>
<feature type="non-terminal residue" evidence="4">
    <location>
        <position position="370"/>
    </location>
</feature>
<dbReference type="GO" id="GO:0030286">
    <property type="term" value="C:dynein complex"/>
    <property type="evidence" value="ECO:0007669"/>
    <property type="project" value="InterPro"/>
</dbReference>
<dbReference type="PANTHER" id="PTHR45703:SF8">
    <property type="entry name" value="DYNEINS HEAVY CHAIN"/>
    <property type="match status" value="1"/>
</dbReference>
<reference evidence="4" key="1">
    <citation type="submission" date="2021-02" db="EMBL/GenBank/DDBJ databases">
        <authorList>
            <person name="Nowell W R."/>
        </authorList>
    </citation>
    <scope>NUCLEOTIDE SEQUENCE</scope>
</reference>
<name>A0A8S3ELJ8_9BILA</name>
<dbReference type="Pfam" id="PF17857">
    <property type="entry name" value="AAA_lid_1"/>
    <property type="match status" value="1"/>
</dbReference>
<feature type="non-terminal residue" evidence="4">
    <location>
        <position position="1"/>
    </location>
</feature>